<proteinExistence type="predicted"/>
<evidence type="ECO:0000313" key="1">
    <source>
        <dbReference type="EMBL" id="KRY84621.1"/>
    </source>
</evidence>
<evidence type="ECO:0000313" key="2">
    <source>
        <dbReference type="Proteomes" id="UP000054995"/>
    </source>
</evidence>
<protein>
    <submittedName>
        <fullName evidence="1">Uncharacterized protein</fullName>
    </submittedName>
</protein>
<gene>
    <name evidence="1" type="ORF">T4D_16047</name>
</gene>
<reference evidence="1 2" key="1">
    <citation type="submission" date="2015-01" db="EMBL/GenBank/DDBJ databases">
        <title>Evolution of Trichinella species and genotypes.</title>
        <authorList>
            <person name="Korhonen P.K."/>
            <person name="Edoardo P."/>
            <person name="Giuseppe L.R."/>
            <person name="Gasser R.B."/>
        </authorList>
    </citation>
    <scope>NUCLEOTIDE SEQUENCE [LARGE SCALE GENOMIC DNA]</scope>
    <source>
        <strain evidence="1">ISS470</strain>
    </source>
</reference>
<dbReference type="Proteomes" id="UP000054995">
    <property type="component" value="Unassembled WGS sequence"/>
</dbReference>
<comment type="caution">
    <text evidence="1">The sequence shown here is derived from an EMBL/GenBank/DDBJ whole genome shotgun (WGS) entry which is preliminary data.</text>
</comment>
<name>A0A0V1FF02_TRIPS</name>
<sequence>MKIYVVCNSCKVNKSQGHVMYSIIIVKSLTRRLERNGPISDKQALHPWLTFHFDAVRLAVAVRNESAGGKDCIQNFILNIKSRISSLRAQCFLLRNTAKCRFFYTEALDTPKRVLTKSIFCYGDSSQASGSSECTVILNAMYDINLVIHEACMQFGSGWIFVCTYLTSKSSACTNCCCMAFHNTTVPIADSVKLSPLHVTCSYRQLLIVDIFAEG</sequence>
<dbReference type="AlphaFoldDB" id="A0A0V1FF02"/>
<accession>A0A0V1FF02</accession>
<dbReference type="EMBL" id="JYDT01000110">
    <property type="protein sequence ID" value="KRY84621.1"/>
    <property type="molecule type" value="Genomic_DNA"/>
</dbReference>
<keyword evidence="2" id="KW-1185">Reference proteome</keyword>
<organism evidence="1 2">
    <name type="scientific">Trichinella pseudospiralis</name>
    <name type="common">Parasitic roundworm</name>
    <dbReference type="NCBI Taxonomy" id="6337"/>
    <lineage>
        <taxon>Eukaryota</taxon>
        <taxon>Metazoa</taxon>
        <taxon>Ecdysozoa</taxon>
        <taxon>Nematoda</taxon>
        <taxon>Enoplea</taxon>
        <taxon>Dorylaimia</taxon>
        <taxon>Trichinellida</taxon>
        <taxon>Trichinellidae</taxon>
        <taxon>Trichinella</taxon>
    </lineage>
</organism>